<dbReference type="Proteomes" id="UP000681720">
    <property type="component" value="Unassembled WGS sequence"/>
</dbReference>
<dbReference type="PANTHER" id="PTHR44340">
    <property type="entry name" value="DNAJ HOMOLOG SUBFAMILY C MEMBER 10"/>
    <property type="match status" value="1"/>
</dbReference>
<dbReference type="EMBL" id="CAJOBJ010072751">
    <property type="protein sequence ID" value="CAF4467664.1"/>
    <property type="molecule type" value="Genomic_DNA"/>
</dbReference>
<dbReference type="InterPro" id="IPR013766">
    <property type="entry name" value="Thioredoxin_domain"/>
</dbReference>
<gene>
    <name evidence="2" type="ORF">GIL414_LOCUS33185</name>
</gene>
<reference evidence="2" key="1">
    <citation type="submission" date="2021-02" db="EMBL/GenBank/DDBJ databases">
        <authorList>
            <person name="Nowell W R."/>
        </authorList>
    </citation>
    <scope>NUCLEOTIDE SEQUENCE</scope>
</reference>
<evidence type="ECO:0000313" key="3">
    <source>
        <dbReference type="Proteomes" id="UP000681720"/>
    </source>
</evidence>
<evidence type="ECO:0000313" key="2">
    <source>
        <dbReference type="EMBL" id="CAF4467664.1"/>
    </source>
</evidence>
<dbReference type="SUPFAM" id="SSF52833">
    <property type="entry name" value="Thioredoxin-like"/>
    <property type="match status" value="1"/>
</dbReference>
<evidence type="ECO:0000259" key="1">
    <source>
        <dbReference type="Pfam" id="PF00085"/>
    </source>
</evidence>
<comment type="caution">
    <text evidence="2">The sequence shown here is derived from an EMBL/GenBank/DDBJ whole genome shotgun (WGS) entry which is preliminary data.</text>
</comment>
<name>A0A8S2WX83_9BILA</name>
<feature type="non-terminal residue" evidence="2">
    <location>
        <position position="1"/>
    </location>
</feature>
<accession>A0A8S2WX83</accession>
<feature type="domain" description="Thioredoxin" evidence="1">
    <location>
        <begin position="6"/>
        <end position="62"/>
    </location>
</feature>
<protein>
    <recommendedName>
        <fullName evidence="1">Thioredoxin domain-containing protein</fullName>
    </recommendedName>
</protein>
<dbReference type="PROSITE" id="PS00194">
    <property type="entry name" value="THIOREDOXIN_1"/>
    <property type="match status" value="1"/>
</dbReference>
<dbReference type="GO" id="GO:0051787">
    <property type="term" value="F:misfolded protein binding"/>
    <property type="evidence" value="ECO:0007669"/>
    <property type="project" value="TreeGrafter"/>
</dbReference>
<dbReference type="PANTHER" id="PTHR44340:SF1">
    <property type="entry name" value="DNAJ HOMOLOG SUBFAMILY C MEMBER 10"/>
    <property type="match status" value="1"/>
</dbReference>
<dbReference type="Pfam" id="PF00085">
    <property type="entry name" value="Thioredoxin"/>
    <property type="match status" value="1"/>
</dbReference>
<dbReference type="GO" id="GO:0016671">
    <property type="term" value="F:oxidoreductase activity, acting on a sulfur group of donors, disulfide as acceptor"/>
    <property type="evidence" value="ECO:0007669"/>
    <property type="project" value="TreeGrafter"/>
</dbReference>
<dbReference type="InterPro" id="IPR052460">
    <property type="entry name" value="ER_disulfide_reductase"/>
</dbReference>
<dbReference type="InterPro" id="IPR017937">
    <property type="entry name" value="Thioredoxin_CS"/>
</dbReference>
<dbReference type="GO" id="GO:0015035">
    <property type="term" value="F:protein-disulfide reductase activity"/>
    <property type="evidence" value="ECO:0007669"/>
    <property type="project" value="TreeGrafter"/>
</dbReference>
<dbReference type="InterPro" id="IPR036249">
    <property type="entry name" value="Thioredoxin-like_sf"/>
</dbReference>
<dbReference type="AlphaFoldDB" id="A0A8S2WX83"/>
<dbReference type="GO" id="GO:0005788">
    <property type="term" value="C:endoplasmic reticulum lumen"/>
    <property type="evidence" value="ECO:0007669"/>
    <property type="project" value="TreeGrafter"/>
</dbReference>
<proteinExistence type="predicted"/>
<feature type="non-terminal residue" evidence="2">
    <location>
        <position position="64"/>
    </location>
</feature>
<organism evidence="2 3">
    <name type="scientific">Rotaria magnacalcarata</name>
    <dbReference type="NCBI Taxonomy" id="392030"/>
    <lineage>
        <taxon>Eukaryota</taxon>
        <taxon>Metazoa</taxon>
        <taxon>Spiralia</taxon>
        <taxon>Gnathifera</taxon>
        <taxon>Rotifera</taxon>
        <taxon>Eurotatoria</taxon>
        <taxon>Bdelloidea</taxon>
        <taxon>Philodinida</taxon>
        <taxon>Philodinidae</taxon>
        <taxon>Rotaria</taxon>
    </lineage>
</organism>
<dbReference type="Gene3D" id="3.40.30.10">
    <property type="entry name" value="Glutaredoxin"/>
    <property type="match status" value="1"/>
</dbReference>
<sequence length="64" mass="7182">SPLRALTPSDFPSVTTDSKPFIIDFFSPFCPPCMHLLPEFRKASKRLTDKVSFGTVDCTIHQPL</sequence>
<dbReference type="GO" id="GO:0036498">
    <property type="term" value="P:IRE1-mediated unfolded protein response"/>
    <property type="evidence" value="ECO:0007669"/>
    <property type="project" value="TreeGrafter"/>
</dbReference>